<reference evidence="2" key="2">
    <citation type="journal article" date="2021" name="Sci. Rep.">
        <title>The distribution of antibiotic resistance genes in chicken gut microbiota commensals.</title>
        <authorList>
            <person name="Juricova H."/>
            <person name="Matiasovicova J."/>
            <person name="Kubasova T."/>
            <person name="Cejkova D."/>
            <person name="Rychlik I."/>
        </authorList>
    </citation>
    <scope>NUCLEOTIDE SEQUENCE</scope>
    <source>
        <strain evidence="2">An559</strain>
    </source>
</reference>
<organism evidence="2 3">
    <name type="scientific">Merdimmobilis hominis</name>
    <dbReference type="NCBI Taxonomy" id="2897707"/>
    <lineage>
        <taxon>Bacteria</taxon>
        <taxon>Bacillati</taxon>
        <taxon>Bacillota</taxon>
        <taxon>Clostridia</taxon>
        <taxon>Eubacteriales</taxon>
        <taxon>Oscillospiraceae</taxon>
        <taxon>Merdimmobilis</taxon>
    </lineage>
</organism>
<sequence length="367" mass="40756">MISEQEKKQIRRYCLLPSIAAACLAVAILIGIPWIVLVMINDIVWEGGFYGLGLYTYLGIAAASLTAFVVCFLIPRIGMRKEKWMRIAEQANVMLSNNDYSAQLAASMGARAMGTLLRHTNREDASAMGDAFNALAAVGTLATVTQMTNELRRNAKCIAAIYGVKVPKARNYVLAVILIPVLLLIGVYIPQFVSAKQNADAGIVQASKSVYALQDSFKTDCDHVSIDDPKEGYNGSGYDVTGYLYAYDEPYQSYIWVTVGNDGQICEVIYCIDVDVHASKEETLEKASLDLLKLNVMMNDSNVKAVSEQMLSEYTLPEMFVEQFADHSYYENLRVSVDESYSVSYVTEPEEEYDESSESYIYITLEA</sequence>
<dbReference type="Proteomes" id="UP000774750">
    <property type="component" value="Unassembled WGS sequence"/>
</dbReference>
<feature type="transmembrane region" description="Helical" evidence="1">
    <location>
        <begin position="172"/>
        <end position="189"/>
    </location>
</feature>
<keyword evidence="1" id="KW-1133">Transmembrane helix</keyword>
<name>A0A938X4H8_9FIRM</name>
<gene>
    <name evidence="2" type="ORF">H6A12_01495</name>
</gene>
<feature type="transmembrane region" description="Helical" evidence="1">
    <location>
        <begin position="52"/>
        <end position="75"/>
    </location>
</feature>
<dbReference type="PROSITE" id="PS51257">
    <property type="entry name" value="PROKAR_LIPOPROTEIN"/>
    <property type="match status" value="1"/>
</dbReference>
<evidence type="ECO:0000313" key="2">
    <source>
        <dbReference type="EMBL" id="MBM6919838.1"/>
    </source>
</evidence>
<dbReference type="AlphaFoldDB" id="A0A938X4H8"/>
<evidence type="ECO:0000256" key="1">
    <source>
        <dbReference type="SAM" id="Phobius"/>
    </source>
</evidence>
<protein>
    <submittedName>
        <fullName evidence="2">Uncharacterized protein</fullName>
    </submittedName>
</protein>
<keyword evidence="1" id="KW-0472">Membrane</keyword>
<accession>A0A938X4H8</accession>
<dbReference type="RefSeq" id="WP_204444068.1">
    <property type="nucleotide sequence ID" value="NZ_JACJKY010000002.1"/>
</dbReference>
<keyword evidence="1" id="KW-0812">Transmembrane</keyword>
<feature type="transmembrane region" description="Helical" evidence="1">
    <location>
        <begin position="12"/>
        <end position="40"/>
    </location>
</feature>
<comment type="caution">
    <text evidence="2">The sequence shown here is derived from an EMBL/GenBank/DDBJ whole genome shotgun (WGS) entry which is preliminary data.</text>
</comment>
<dbReference type="EMBL" id="JACJKY010000002">
    <property type="protein sequence ID" value="MBM6919838.1"/>
    <property type="molecule type" value="Genomic_DNA"/>
</dbReference>
<proteinExistence type="predicted"/>
<evidence type="ECO:0000313" key="3">
    <source>
        <dbReference type="Proteomes" id="UP000774750"/>
    </source>
</evidence>
<keyword evidence="3" id="KW-1185">Reference proteome</keyword>
<reference evidence="2" key="1">
    <citation type="submission" date="2020-08" db="EMBL/GenBank/DDBJ databases">
        <authorList>
            <person name="Cejkova D."/>
            <person name="Kubasova T."/>
            <person name="Jahodarova E."/>
            <person name="Rychlik I."/>
        </authorList>
    </citation>
    <scope>NUCLEOTIDE SEQUENCE</scope>
    <source>
        <strain evidence="2">An559</strain>
    </source>
</reference>